<accession>A0A0F8ZZY8</accession>
<evidence type="ECO:0008006" key="2">
    <source>
        <dbReference type="Google" id="ProtNLM"/>
    </source>
</evidence>
<proteinExistence type="predicted"/>
<gene>
    <name evidence="1" type="ORF">LCGC14_2713400</name>
</gene>
<dbReference type="EMBL" id="LAZR01048672">
    <property type="protein sequence ID" value="KKK91395.1"/>
    <property type="molecule type" value="Genomic_DNA"/>
</dbReference>
<dbReference type="AlphaFoldDB" id="A0A0F8ZZY8"/>
<dbReference type="SUPFAM" id="SSF49478">
    <property type="entry name" value="Cna protein B-type domain"/>
    <property type="match status" value="2"/>
</dbReference>
<feature type="non-terminal residue" evidence="1">
    <location>
        <position position="431"/>
    </location>
</feature>
<dbReference type="SUPFAM" id="SSF49464">
    <property type="entry name" value="Carboxypeptidase regulatory domain-like"/>
    <property type="match status" value="1"/>
</dbReference>
<evidence type="ECO:0000313" key="1">
    <source>
        <dbReference type="EMBL" id="KKK91395.1"/>
    </source>
</evidence>
<name>A0A0F8ZZY8_9ZZZZ</name>
<feature type="non-terminal residue" evidence="1">
    <location>
        <position position="1"/>
    </location>
</feature>
<comment type="caution">
    <text evidence="1">The sequence shown here is derived from an EMBL/GenBank/DDBJ whole genome shotgun (WGS) entry which is preliminary data.</text>
</comment>
<dbReference type="InterPro" id="IPR008969">
    <property type="entry name" value="CarboxyPept-like_regulatory"/>
</dbReference>
<protein>
    <recommendedName>
        <fullName evidence="2">PEGA domain-containing protein</fullName>
    </recommendedName>
</protein>
<reference evidence="1" key="1">
    <citation type="journal article" date="2015" name="Nature">
        <title>Complex archaea that bridge the gap between prokaryotes and eukaryotes.</title>
        <authorList>
            <person name="Spang A."/>
            <person name="Saw J.H."/>
            <person name="Jorgensen S.L."/>
            <person name="Zaremba-Niedzwiedzka K."/>
            <person name="Martijn J."/>
            <person name="Lind A.E."/>
            <person name="van Eijk R."/>
            <person name="Schleper C."/>
            <person name="Guy L."/>
            <person name="Ettema T.J."/>
        </authorList>
    </citation>
    <scope>NUCLEOTIDE SEQUENCE</scope>
</reference>
<organism evidence="1">
    <name type="scientific">marine sediment metagenome</name>
    <dbReference type="NCBI Taxonomy" id="412755"/>
    <lineage>
        <taxon>unclassified sequences</taxon>
        <taxon>metagenomes</taxon>
        <taxon>ecological metagenomes</taxon>
    </lineage>
</organism>
<sequence>VTVRDSVTLLPLSGAYVRAYELGTTTLADYGWTDASGLVNITGLDIGWYEVNVSKGGYQLQSKNNYINWIGDDDYLTFNLVEHPPNSGYIDVTVRDSDTLSPITSSYVAAYFLNGTLYKGGYTDSSGFYRVTDLGIGWWEIRAAKITYIEQSKNDYINWNGDDDYLTFYLAPYPPNSGWIEIQVNDSITSNPIGNALVETFYNSNGTLFDSGFTNSTTGFYIVPDMPIGWYDVNVSKGGYATQSKLDYINWRGDDDYLYYLMSAASSTTGVIEVEVHDSVSSLPIQNALVETFYQNGTLFDSGSTNVVGTYSVVNLPLGNYTVNVTALTYFEQSQQNTISAGGEFDLLTFNMVTLPPNSGYIEVQVNYTTTSLPMENAYVSAYYSNGTLFSYGYTDSSGFFKIAGLTVGWWYIEASKEGYELKSEYNYINW</sequence>
<dbReference type="Gene3D" id="2.60.40.1120">
    <property type="entry name" value="Carboxypeptidase-like, regulatory domain"/>
    <property type="match status" value="3"/>
</dbReference>